<dbReference type="Proteomes" id="UP000604161">
    <property type="component" value="Unassembled WGS sequence"/>
</dbReference>
<sequence>MQFNMHDVYDNTGKTKKEMAGSLTGHKHLLALLPNLQLLNQHLHSKADISIHEDAQSGLYFSFIGKGPIKTANDIDSVQIAYQAKSLSGQFTMKKDEQRSLLQIRISPAHLASVLGETEDQIIQHFTSMRDSLGDENQIIQLPFTEKSANVSQPALSHNGHSISLAGHLYALIFTLIEQLQMLSHLSQCEDCQRKLYNAQNLIEVLEHEALDIKQLSQKIGLNPEALAIGFYLLVGQSIESYWTHSRIKFAAAQLRQDPTEKGMIVAQSGFSEDQFEAAFIQHFGVSSHQYSQIH</sequence>
<proteinExistence type="predicted"/>
<keyword evidence="3" id="KW-1185">Reference proteome</keyword>
<evidence type="ECO:0000313" key="2">
    <source>
        <dbReference type="EMBL" id="MBD5770181.1"/>
    </source>
</evidence>
<organism evidence="2 3">
    <name type="scientific">Marinomonas colpomeniae</name>
    <dbReference type="NCBI Taxonomy" id="2774408"/>
    <lineage>
        <taxon>Bacteria</taxon>
        <taxon>Pseudomonadati</taxon>
        <taxon>Pseudomonadota</taxon>
        <taxon>Gammaproteobacteria</taxon>
        <taxon>Oceanospirillales</taxon>
        <taxon>Oceanospirillaceae</taxon>
        <taxon>Marinomonas</taxon>
    </lineage>
</organism>
<dbReference type="Gene3D" id="1.10.10.60">
    <property type="entry name" value="Homeodomain-like"/>
    <property type="match status" value="1"/>
</dbReference>
<dbReference type="InterPro" id="IPR018060">
    <property type="entry name" value="HTH_AraC"/>
</dbReference>
<dbReference type="SMART" id="SM00342">
    <property type="entry name" value="HTH_ARAC"/>
    <property type="match status" value="1"/>
</dbReference>
<dbReference type="RefSeq" id="WP_191593540.1">
    <property type="nucleotide sequence ID" value="NZ_JACYFC010000001.1"/>
</dbReference>
<protein>
    <submittedName>
        <fullName evidence="2">AraC family transcriptional regulator</fullName>
    </submittedName>
</protein>
<evidence type="ECO:0000259" key="1">
    <source>
        <dbReference type="PROSITE" id="PS01124"/>
    </source>
</evidence>
<accession>A0ABR8NVV3</accession>
<name>A0ABR8NVV3_9GAMM</name>
<gene>
    <name evidence="2" type="ORF">IF202_03885</name>
</gene>
<evidence type="ECO:0000313" key="3">
    <source>
        <dbReference type="Proteomes" id="UP000604161"/>
    </source>
</evidence>
<dbReference type="PROSITE" id="PS01124">
    <property type="entry name" value="HTH_ARAC_FAMILY_2"/>
    <property type="match status" value="1"/>
</dbReference>
<feature type="domain" description="HTH araC/xylS-type" evidence="1">
    <location>
        <begin position="197"/>
        <end position="294"/>
    </location>
</feature>
<comment type="caution">
    <text evidence="2">The sequence shown here is derived from an EMBL/GenBank/DDBJ whole genome shotgun (WGS) entry which is preliminary data.</text>
</comment>
<reference evidence="2 3" key="1">
    <citation type="submission" date="2020-09" db="EMBL/GenBank/DDBJ databases">
        <title>Marinomonas sp. nov., isolated from the cysticercosis algae of Qingdao, China.</title>
        <authorList>
            <person name="Sun X."/>
        </authorList>
    </citation>
    <scope>NUCLEOTIDE SEQUENCE [LARGE SCALE GENOMIC DNA]</scope>
    <source>
        <strain evidence="2 3">SM2066</strain>
    </source>
</reference>
<dbReference type="EMBL" id="JACYFC010000001">
    <property type="protein sequence ID" value="MBD5770181.1"/>
    <property type="molecule type" value="Genomic_DNA"/>
</dbReference>